<dbReference type="WBParaSite" id="OFLC_0000891101-mRNA-1">
    <property type="protein sequence ID" value="OFLC_0000891101-mRNA-1"/>
    <property type="gene ID" value="OFLC_0000891101"/>
</dbReference>
<dbReference type="STRING" id="387005.A0A183HN50"/>
<accession>A0A183HN50</accession>
<sequence length="269" mass="31096">LLFIRLNQIKLRSEEYIHLRDAVVNDGNTTDIGRLTILPSSFAGSPRHMHDNEAVWRILSFSIHKRSPAIVHLAVHLENGQHVYFTAGNVQQIALNPPSTMLTAFFTLCQKDSFAKTLLYTEVPTYYTWNASRKSFERRKRGKPVDGQPGIFKHNRRLYTVHPNQEECFFLRMLLVNVRGPTSFQQLKIVKCVTHATFRSACQALNLLENDRHWDICTNDACNMSHPNQIRTLFAIILTACSPSPAELWEKYKSYMAEDILHRIRRENS</sequence>
<protein>
    <submittedName>
        <fullName evidence="1">Helitron_like_N domain-containing protein</fullName>
    </submittedName>
</protein>
<proteinExistence type="predicted"/>
<dbReference type="PANTHER" id="PTHR10492:SF57">
    <property type="entry name" value="ATP-DEPENDENT DNA HELICASE"/>
    <property type="match status" value="1"/>
</dbReference>
<dbReference type="PANTHER" id="PTHR10492">
    <property type="match status" value="1"/>
</dbReference>
<name>A0A183HN50_9BILA</name>
<dbReference type="AlphaFoldDB" id="A0A183HN50"/>
<organism evidence="1">
    <name type="scientific">Onchocerca flexuosa</name>
    <dbReference type="NCBI Taxonomy" id="387005"/>
    <lineage>
        <taxon>Eukaryota</taxon>
        <taxon>Metazoa</taxon>
        <taxon>Ecdysozoa</taxon>
        <taxon>Nematoda</taxon>
        <taxon>Chromadorea</taxon>
        <taxon>Rhabditida</taxon>
        <taxon>Spirurina</taxon>
        <taxon>Spiruromorpha</taxon>
        <taxon>Filarioidea</taxon>
        <taxon>Onchocercidae</taxon>
        <taxon>Onchocerca</taxon>
    </lineage>
</organism>
<reference evidence="1" key="1">
    <citation type="submission" date="2016-06" db="UniProtKB">
        <authorList>
            <consortium name="WormBaseParasite"/>
        </authorList>
    </citation>
    <scope>IDENTIFICATION</scope>
</reference>
<evidence type="ECO:0000313" key="1">
    <source>
        <dbReference type="WBParaSite" id="OFLC_0000891101-mRNA-1"/>
    </source>
</evidence>